<evidence type="ECO:0000256" key="2">
    <source>
        <dbReference type="ARBA" id="ARBA00022900"/>
    </source>
</evidence>
<sequence>MRPLELTVITFLVVTLFVTSSSAARNCGTNEVYDSCVNPNCYGTCGNLYPSCPRICGKGGCRCQQGYVRKSKGGPCVHWSQC</sequence>
<proteinExistence type="predicted"/>
<comment type="caution">
    <text evidence="6">The sequence shown here is derived from an EMBL/GenBank/DDBJ whole genome shotgun (WGS) entry which is preliminary data.</text>
</comment>
<evidence type="ECO:0000313" key="7">
    <source>
        <dbReference type="Proteomes" id="UP001303046"/>
    </source>
</evidence>
<dbReference type="CDD" id="cd19941">
    <property type="entry name" value="TIL"/>
    <property type="match status" value="1"/>
</dbReference>
<evidence type="ECO:0000256" key="1">
    <source>
        <dbReference type="ARBA" id="ARBA00022690"/>
    </source>
</evidence>
<feature type="domain" description="TIL" evidence="5">
    <location>
        <begin position="27"/>
        <end position="82"/>
    </location>
</feature>
<protein>
    <recommendedName>
        <fullName evidence="5">TIL domain-containing protein</fullName>
    </recommendedName>
</protein>
<dbReference type="Proteomes" id="UP001303046">
    <property type="component" value="Unassembled WGS sequence"/>
</dbReference>
<gene>
    <name evidence="6" type="primary">Necator_chrIV.g15213</name>
    <name evidence="6" type="ORF">RB195_001918</name>
</gene>
<evidence type="ECO:0000256" key="4">
    <source>
        <dbReference type="SAM" id="SignalP"/>
    </source>
</evidence>
<name>A0ABR1DGI0_NECAM</name>
<keyword evidence="1" id="KW-0646">Protease inhibitor</keyword>
<accession>A0ABR1DGI0</accession>
<dbReference type="InterPro" id="IPR002919">
    <property type="entry name" value="TIL_dom"/>
</dbReference>
<reference evidence="6 7" key="1">
    <citation type="submission" date="2023-08" db="EMBL/GenBank/DDBJ databases">
        <title>A Necator americanus chromosomal reference genome.</title>
        <authorList>
            <person name="Ilik V."/>
            <person name="Petrzelkova K.J."/>
            <person name="Pardy F."/>
            <person name="Fuh T."/>
            <person name="Niatou-Singa F.S."/>
            <person name="Gouil Q."/>
            <person name="Baker L."/>
            <person name="Ritchie M.E."/>
            <person name="Jex A.R."/>
            <person name="Gazzola D."/>
            <person name="Li H."/>
            <person name="Toshio Fujiwara R."/>
            <person name="Zhan B."/>
            <person name="Aroian R.V."/>
            <person name="Pafco B."/>
            <person name="Schwarz E.M."/>
        </authorList>
    </citation>
    <scope>NUCLEOTIDE SEQUENCE [LARGE SCALE GENOMIC DNA]</scope>
    <source>
        <strain evidence="6 7">Aroian</strain>
        <tissue evidence="6">Whole animal</tissue>
    </source>
</reference>
<evidence type="ECO:0000259" key="5">
    <source>
        <dbReference type="Pfam" id="PF01826"/>
    </source>
</evidence>
<dbReference type="InterPro" id="IPR051368">
    <property type="entry name" value="SerProtInhib-TIL_Domain"/>
</dbReference>
<evidence type="ECO:0000313" key="6">
    <source>
        <dbReference type="EMBL" id="KAK6749594.1"/>
    </source>
</evidence>
<dbReference type="Gene3D" id="2.10.25.10">
    <property type="entry name" value="Laminin"/>
    <property type="match status" value="1"/>
</dbReference>
<keyword evidence="7" id="KW-1185">Reference proteome</keyword>
<dbReference type="EMBL" id="JAVFWL010000004">
    <property type="protein sequence ID" value="KAK6749594.1"/>
    <property type="molecule type" value="Genomic_DNA"/>
</dbReference>
<evidence type="ECO:0000256" key="3">
    <source>
        <dbReference type="ARBA" id="ARBA00023157"/>
    </source>
</evidence>
<dbReference type="PANTHER" id="PTHR23259:SF70">
    <property type="entry name" value="ACCESSORY GLAND PROTEIN ACP62F-RELATED"/>
    <property type="match status" value="1"/>
</dbReference>
<dbReference type="Pfam" id="PF01826">
    <property type="entry name" value="TIL"/>
    <property type="match status" value="1"/>
</dbReference>
<feature type="signal peptide" evidence="4">
    <location>
        <begin position="1"/>
        <end position="23"/>
    </location>
</feature>
<keyword evidence="2" id="KW-0722">Serine protease inhibitor</keyword>
<dbReference type="SUPFAM" id="SSF57567">
    <property type="entry name" value="Serine protease inhibitors"/>
    <property type="match status" value="1"/>
</dbReference>
<dbReference type="PANTHER" id="PTHR23259">
    <property type="entry name" value="RIDDLE"/>
    <property type="match status" value="1"/>
</dbReference>
<keyword evidence="4" id="KW-0732">Signal</keyword>
<keyword evidence="3" id="KW-1015">Disulfide bond</keyword>
<dbReference type="InterPro" id="IPR036084">
    <property type="entry name" value="Ser_inhib-like_sf"/>
</dbReference>
<feature type="chain" id="PRO_5045830089" description="TIL domain-containing protein" evidence="4">
    <location>
        <begin position="24"/>
        <end position="82"/>
    </location>
</feature>
<organism evidence="6 7">
    <name type="scientific">Necator americanus</name>
    <name type="common">Human hookworm</name>
    <dbReference type="NCBI Taxonomy" id="51031"/>
    <lineage>
        <taxon>Eukaryota</taxon>
        <taxon>Metazoa</taxon>
        <taxon>Ecdysozoa</taxon>
        <taxon>Nematoda</taxon>
        <taxon>Chromadorea</taxon>
        <taxon>Rhabditida</taxon>
        <taxon>Rhabditina</taxon>
        <taxon>Rhabditomorpha</taxon>
        <taxon>Strongyloidea</taxon>
        <taxon>Ancylostomatidae</taxon>
        <taxon>Bunostominae</taxon>
        <taxon>Necator</taxon>
    </lineage>
</organism>